<dbReference type="SMART" id="SM00114">
    <property type="entry name" value="CARD"/>
    <property type="match status" value="1"/>
</dbReference>
<dbReference type="STRING" id="7574.A0A1S3IBW0"/>
<dbReference type="GO" id="GO:0042981">
    <property type="term" value="P:regulation of apoptotic process"/>
    <property type="evidence" value="ECO:0007669"/>
    <property type="project" value="InterPro"/>
</dbReference>
<evidence type="ECO:0000256" key="6">
    <source>
        <dbReference type="ARBA" id="ARBA00023145"/>
    </source>
</evidence>
<dbReference type="FunCoup" id="A0A1S3IBW0">
    <property type="interactions" value="128"/>
</dbReference>
<dbReference type="Gene3D" id="1.10.533.10">
    <property type="entry name" value="Death Domain, Fas"/>
    <property type="match status" value="1"/>
</dbReference>
<evidence type="ECO:0000256" key="2">
    <source>
        <dbReference type="ARBA" id="ARBA00022670"/>
    </source>
</evidence>
<name>A0A1S3IBW0_LINAN</name>
<dbReference type="InterPro" id="IPR029030">
    <property type="entry name" value="Caspase-like_dom_sf"/>
</dbReference>
<keyword evidence="3" id="KW-0053">Apoptosis</keyword>
<feature type="compositionally biased region" description="Polar residues" evidence="8">
    <location>
        <begin position="109"/>
        <end position="122"/>
    </location>
</feature>
<dbReference type="InterPro" id="IPR015917">
    <property type="entry name" value="Pept_C14A"/>
</dbReference>
<dbReference type="PROSITE" id="PS50209">
    <property type="entry name" value="CARD"/>
    <property type="match status" value="1"/>
</dbReference>
<evidence type="ECO:0000313" key="13">
    <source>
        <dbReference type="RefSeq" id="XP_013395658.1"/>
    </source>
</evidence>
<dbReference type="SMART" id="SM00115">
    <property type="entry name" value="CASc"/>
    <property type="match status" value="1"/>
</dbReference>
<dbReference type="InterPro" id="IPR002138">
    <property type="entry name" value="Pept_C14_p10"/>
</dbReference>
<dbReference type="InterPro" id="IPR002398">
    <property type="entry name" value="Pept_C14"/>
</dbReference>
<sequence>MEKTDRERIRRNRTAFIKDMMPDDVIEYLYSMGIFTDSTKEDVQAYRTRTDKVRKILDTVPMRGKQAIHVFYDALVETEQGHLADLLFPERKEERLAKEAARAPPTSTPCPANTQPVNTQPRVTQPVQPEEEDVQLPELPCDAGQSLVFVDSLKFDLSDSVLRLQEKYSQVYKNASANKGRALIILNIKMEGHDILRTNLTRLLKKLGYKVDHKKNLKAEKIKEVLRNEAQNGEHGDAESFICIFIGYGKGGILTGKDGKTISLSEVTCFFNGQNCSSLVNKPKLFFAQTCVDNDTDKTEGETREVMEQLTADLQAATLRDGGEGTVATASVPTMADIFVAASTEYTSSTEASPNFWFLEALVYVFCTFAHSDSLNSMLNKINSILSKKRAQLDYQSTSLLKEFYFFPKRPVTSDSDSCQQNDAVESATEGRSSLAQASCGDDTAQLVLG</sequence>
<dbReference type="InterPro" id="IPR001315">
    <property type="entry name" value="CARD"/>
</dbReference>
<dbReference type="Pfam" id="PF00656">
    <property type="entry name" value="Peptidase_C14"/>
    <property type="match status" value="1"/>
</dbReference>
<evidence type="ECO:0000259" key="9">
    <source>
        <dbReference type="PROSITE" id="PS50207"/>
    </source>
</evidence>
<dbReference type="GO" id="GO:0004197">
    <property type="term" value="F:cysteine-type endopeptidase activity"/>
    <property type="evidence" value="ECO:0007669"/>
    <property type="project" value="InterPro"/>
</dbReference>
<dbReference type="GO" id="GO:0006508">
    <property type="term" value="P:proteolysis"/>
    <property type="evidence" value="ECO:0007669"/>
    <property type="project" value="UniProtKB-KW"/>
</dbReference>
<keyword evidence="4" id="KW-0378">Hydrolase</keyword>
<keyword evidence="2" id="KW-0645">Protease</keyword>
<evidence type="ECO:0000256" key="1">
    <source>
        <dbReference type="ARBA" id="ARBA00010134"/>
    </source>
</evidence>
<evidence type="ECO:0000259" key="10">
    <source>
        <dbReference type="PROSITE" id="PS50208"/>
    </source>
</evidence>
<proteinExistence type="inferred from homology"/>
<dbReference type="Gene3D" id="3.40.50.1460">
    <property type="match status" value="1"/>
</dbReference>
<dbReference type="SUPFAM" id="SSF52129">
    <property type="entry name" value="Caspase-like"/>
    <property type="match status" value="1"/>
</dbReference>
<dbReference type="PROSITE" id="PS50208">
    <property type="entry name" value="CASPASE_P20"/>
    <property type="match status" value="1"/>
</dbReference>
<dbReference type="RefSeq" id="XP_013395658.1">
    <property type="nucleotide sequence ID" value="XM_013540204.1"/>
</dbReference>
<dbReference type="CDD" id="cd01671">
    <property type="entry name" value="CARD"/>
    <property type="match status" value="1"/>
</dbReference>
<dbReference type="PRINTS" id="PR00376">
    <property type="entry name" value="IL1BCENZYME"/>
</dbReference>
<dbReference type="InParanoid" id="A0A1S3IBW0"/>
<dbReference type="Pfam" id="PF00619">
    <property type="entry name" value="CARD"/>
    <property type="match status" value="1"/>
</dbReference>
<dbReference type="SUPFAM" id="SSF47986">
    <property type="entry name" value="DEATH domain"/>
    <property type="match status" value="1"/>
</dbReference>
<dbReference type="InterPro" id="IPR011029">
    <property type="entry name" value="DEATH-like_dom_sf"/>
</dbReference>
<evidence type="ECO:0000256" key="4">
    <source>
        <dbReference type="ARBA" id="ARBA00022801"/>
    </source>
</evidence>
<evidence type="ECO:0000256" key="3">
    <source>
        <dbReference type="ARBA" id="ARBA00022703"/>
    </source>
</evidence>
<evidence type="ECO:0000259" key="11">
    <source>
        <dbReference type="PROSITE" id="PS50209"/>
    </source>
</evidence>
<keyword evidence="12" id="KW-1185">Reference proteome</keyword>
<organism evidence="12 13">
    <name type="scientific">Lingula anatina</name>
    <name type="common">Brachiopod</name>
    <name type="synonym">Lingula unguis</name>
    <dbReference type="NCBI Taxonomy" id="7574"/>
    <lineage>
        <taxon>Eukaryota</taxon>
        <taxon>Metazoa</taxon>
        <taxon>Spiralia</taxon>
        <taxon>Lophotrochozoa</taxon>
        <taxon>Brachiopoda</taxon>
        <taxon>Linguliformea</taxon>
        <taxon>Lingulata</taxon>
        <taxon>Lingulida</taxon>
        <taxon>Linguloidea</taxon>
        <taxon>Lingulidae</taxon>
        <taxon>Lingula</taxon>
    </lineage>
</organism>
<evidence type="ECO:0000256" key="7">
    <source>
        <dbReference type="RuleBase" id="RU003971"/>
    </source>
</evidence>
<gene>
    <name evidence="13" type="primary">LOC106162784</name>
</gene>
<evidence type="ECO:0000256" key="5">
    <source>
        <dbReference type="ARBA" id="ARBA00022807"/>
    </source>
</evidence>
<dbReference type="PANTHER" id="PTHR47901">
    <property type="entry name" value="CASPASE RECRUITMENT DOMAIN-CONTAINING PROTEIN 18"/>
    <property type="match status" value="1"/>
</dbReference>
<feature type="domain" description="CARD" evidence="11">
    <location>
        <begin position="1"/>
        <end position="90"/>
    </location>
</feature>
<feature type="domain" description="Caspase family p20" evidence="10">
    <location>
        <begin position="192"/>
        <end position="295"/>
    </location>
</feature>
<dbReference type="InterPro" id="IPR001309">
    <property type="entry name" value="Pept_C14_p20"/>
</dbReference>
<dbReference type="Proteomes" id="UP000085678">
    <property type="component" value="Unplaced"/>
</dbReference>
<accession>A0A1S3IBW0</accession>
<dbReference type="PROSITE" id="PS50207">
    <property type="entry name" value="CASPASE_P10"/>
    <property type="match status" value="1"/>
</dbReference>
<dbReference type="KEGG" id="lak:106162784"/>
<protein>
    <submittedName>
        <fullName evidence="13">Caspase-3</fullName>
    </submittedName>
</protein>
<evidence type="ECO:0000313" key="12">
    <source>
        <dbReference type="Proteomes" id="UP000085678"/>
    </source>
</evidence>
<dbReference type="PANTHER" id="PTHR47901:SF8">
    <property type="entry name" value="CASPASE-3"/>
    <property type="match status" value="1"/>
</dbReference>
<evidence type="ECO:0000256" key="8">
    <source>
        <dbReference type="SAM" id="MobiDB-lite"/>
    </source>
</evidence>
<keyword evidence="6" id="KW-0865">Zymogen</keyword>
<keyword evidence="5" id="KW-0788">Thiol protease</keyword>
<dbReference type="GO" id="GO:0006915">
    <property type="term" value="P:apoptotic process"/>
    <property type="evidence" value="ECO:0007669"/>
    <property type="project" value="UniProtKB-KW"/>
</dbReference>
<dbReference type="GeneID" id="106162784"/>
<dbReference type="AlphaFoldDB" id="A0A1S3IBW0"/>
<dbReference type="InterPro" id="IPR011600">
    <property type="entry name" value="Pept_C14_caspase"/>
</dbReference>
<feature type="region of interest" description="Disordered" evidence="8">
    <location>
        <begin position="99"/>
        <end position="122"/>
    </location>
</feature>
<feature type="domain" description="Caspase family p10" evidence="9">
    <location>
        <begin position="341"/>
        <end position="408"/>
    </location>
</feature>
<dbReference type="OrthoDB" id="6162777at2759"/>
<comment type="similarity">
    <text evidence="1 7">Belongs to the peptidase C14A family.</text>
</comment>
<reference evidence="13" key="1">
    <citation type="submission" date="2025-08" db="UniProtKB">
        <authorList>
            <consortium name="RefSeq"/>
        </authorList>
    </citation>
    <scope>IDENTIFICATION</scope>
    <source>
        <tissue evidence="13">Gonads</tissue>
    </source>
</reference>